<dbReference type="PANTHER" id="PTHR43355">
    <property type="entry name" value="FLAVIN REDUCTASE (NADPH)"/>
    <property type="match status" value="1"/>
</dbReference>
<gene>
    <name evidence="2" type="ORF">HMPREF3233_01307</name>
</gene>
<evidence type="ECO:0000259" key="1">
    <source>
        <dbReference type="Pfam" id="PF13460"/>
    </source>
</evidence>
<feature type="domain" description="NAD(P)-binding" evidence="1">
    <location>
        <begin position="21"/>
        <end position="203"/>
    </location>
</feature>
<evidence type="ECO:0000313" key="2">
    <source>
        <dbReference type="EMBL" id="KXA63667.1"/>
    </source>
</evidence>
<comment type="caution">
    <text evidence="2">The sequence shown here is derived from an EMBL/GenBank/DDBJ whole genome shotgun (WGS) entry which is preliminary data.</text>
</comment>
<dbReference type="Proteomes" id="UP000070226">
    <property type="component" value="Unassembled WGS sequence"/>
</dbReference>
<dbReference type="GO" id="GO:0004074">
    <property type="term" value="F:biliverdin reductase [NAD(P)H] activity"/>
    <property type="evidence" value="ECO:0007669"/>
    <property type="project" value="TreeGrafter"/>
</dbReference>
<organism evidence="2">
    <name type="scientific">Veillonella atypica</name>
    <dbReference type="NCBI Taxonomy" id="39777"/>
    <lineage>
        <taxon>Bacteria</taxon>
        <taxon>Bacillati</taxon>
        <taxon>Bacillota</taxon>
        <taxon>Negativicutes</taxon>
        <taxon>Veillonellales</taxon>
        <taxon>Veillonellaceae</taxon>
        <taxon>Veillonella</taxon>
    </lineage>
</organism>
<dbReference type="InterPro" id="IPR036291">
    <property type="entry name" value="NAD(P)-bd_dom_sf"/>
</dbReference>
<dbReference type="Pfam" id="PF13460">
    <property type="entry name" value="NAD_binding_10"/>
    <property type="match status" value="1"/>
</dbReference>
<dbReference type="STRING" id="39777.B7L28_01205"/>
<dbReference type="Gene3D" id="3.40.50.720">
    <property type="entry name" value="NAD(P)-binding Rossmann-like Domain"/>
    <property type="match status" value="1"/>
</dbReference>
<reference evidence="2 3" key="1">
    <citation type="submission" date="2016-01" db="EMBL/GenBank/DDBJ databases">
        <authorList>
            <person name="Oliw E.H."/>
        </authorList>
    </citation>
    <scope>NUCLEOTIDE SEQUENCE [LARGE SCALE GENOMIC DNA]</scope>
    <source>
        <strain evidence="2 3">CMW7756B</strain>
    </source>
</reference>
<evidence type="ECO:0000313" key="3">
    <source>
        <dbReference type="Proteomes" id="UP000070226"/>
    </source>
</evidence>
<dbReference type="PANTHER" id="PTHR43355:SF2">
    <property type="entry name" value="FLAVIN REDUCTASE (NADPH)"/>
    <property type="match status" value="1"/>
</dbReference>
<sequence>MHILITPTQEVYMYKYITILGAAGQIAQRLTATLLTYTDMHITLYGRQLSTRIHPEILEHERITVIEGSFQNPKKLEEAVKNTEIVFLGAMETGSDMAAIVKALARQNIRRIIGLSMVGLSGEFPTALEKFTFDNLPISYVQGERQARNVLRESNLNYTILRLPWLYNDMENTNYELIPEGAPFNDAQVTREAVVKAVYDILHVEDETPFSRASIGVGEPGTHYDKPSFL</sequence>
<proteinExistence type="predicted"/>
<accession>A0A133S457</accession>
<dbReference type="InterPro" id="IPR016040">
    <property type="entry name" value="NAD(P)-bd_dom"/>
</dbReference>
<protein>
    <submittedName>
        <fullName evidence="2">NAD dependent epimerase/dehydratase family protein</fullName>
    </submittedName>
</protein>
<name>A0A133S457_9FIRM</name>
<dbReference type="PATRIC" id="fig|39777.7.peg.1272"/>
<dbReference type="SUPFAM" id="SSF51735">
    <property type="entry name" value="NAD(P)-binding Rossmann-fold domains"/>
    <property type="match status" value="1"/>
</dbReference>
<dbReference type="InterPro" id="IPR051606">
    <property type="entry name" value="Polyketide_Oxido-like"/>
</dbReference>
<dbReference type="EMBL" id="LRQT01000055">
    <property type="protein sequence ID" value="KXA63667.1"/>
    <property type="molecule type" value="Genomic_DNA"/>
</dbReference>
<dbReference type="AlphaFoldDB" id="A0A133S457"/>
<dbReference type="GO" id="GO:0042602">
    <property type="term" value="F:riboflavin reductase (NADPH) activity"/>
    <property type="evidence" value="ECO:0007669"/>
    <property type="project" value="TreeGrafter"/>
</dbReference>